<protein>
    <submittedName>
        <fullName evidence="2">DNA helicase</fullName>
    </submittedName>
</protein>
<reference evidence="2" key="1">
    <citation type="journal article" date="2019" name="Sci. Rep.">
        <title>Draft genome of Tanacetum cinerariifolium, the natural source of mosquito coil.</title>
        <authorList>
            <person name="Yamashiro T."/>
            <person name="Shiraishi A."/>
            <person name="Satake H."/>
            <person name="Nakayama K."/>
        </authorList>
    </citation>
    <scope>NUCLEOTIDE SEQUENCE</scope>
</reference>
<gene>
    <name evidence="2" type="ORF">Tci_488816</name>
</gene>
<accession>A0A699I4F9</accession>
<keyword evidence="2" id="KW-0067">ATP-binding</keyword>
<keyword evidence="2" id="KW-0378">Hydrolase</keyword>
<keyword evidence="2" id="KW-0347">Helicase</keyword>
<keyword evidence="2" id="KW-0547">Nucleotide-binding</keyword>
<feature type="region of interest" description="Disordered" evidence="1">
    <location>
        <begin position="72"/>
        <end position="94"/>
    </location>
</feature>
<dbReference type="PANTHER" id="PTHR45786">
    <property type="entry name" value="DNA BINDING PROTEIN-LIKE"/>
    <property type="match status" value="1"/>
</dbReference>
<sequence length="650" mass="74796">MDSAICSALSKATPSVFLDSAICSAVSGPYKPLLGGGYRSPQSNYSVGGKVVVLDFGNSRGISGTRRCTPVSLPTDKNGRGANVRWGQSQSQTDTVPFDSCIDRRGLDVICNKKNRTRSSSVGSGHHEAADGVNHGVLHFGMENMLKRQQLLRPHYHRCCGGGKVVCKWPREPPAGIKELFKNKGFQENIRAYNQMFAVTSFGACIEDSVNRRDSSQLDPEFVSTLIHLLDEHNELVRLFRTARDRGESGDVSEFHNRLFSVVGAREYDLLTLGAIMFENGPNTRTDYDVITESRGGFPQRRQGLNKRLFMNQYYMFQLHECLDWYALLFRGTRLFQQHVVGIFCSIEQNRLDYYRLRQNDIRREYLSGIYNAISRGDREGKCGKNFTKKFIEHTFFDADGYVHYRRRETHTCTSRRGVDLENGYIVPYNRWIAAKIVRQVGDPPADTNNNNRQLRYYLYILKVDHQPLTLIFNYEGKTKTTLTEWLDYNKHNGDGLHLTNIDFMKEFVWCKTFDDIRTVNKRLYLTFRAACEAFGLLGDDKEWHTALEEAAFSASNLQLRSLFVEILIFYDVADPMRLWKAFWRRMSDNVPRTISNSLHIQYMYMNDLELEGSVLYEVEDESPVNDRRCFEALDRTLRDVLDAPEKLFG</sequence>
<evidence type="ECO:0000313" key="2">
    <source>
        <dbReference type="EMBL" id="GEZ16843.1"/>
    </source>
</evidence>
<evidence type="ECO:0000256" key="1">
    <source>
        <dbReference type="SAM" id="MobiDB-lite"/>
    </source>
</evidence>
<proteinExistence type="predicted"/>
<feature type="non-terminal residue" evidence="2">
    <location>
        <position position="650"/>
    </location>
</feature>
<dbReference type="PANTHER" id="PTHR45786:SF74">
    <property type="entry name" value="ATP-DEPENDENT DNA HELICASE"/>
    <property type="match status" value="1"/>
</dbReference>
<dbReference type="EMBL" id="BKCJ010248106">
    <property type="protein sequence ID" value="GEZ16843.1"/>
    <property type="molecule type" value="Genomic_DNA"/>
</dbReference>
<dbReference type="GO" id="GO:0004386">
    <property type="term" value="F:helicase activity"/>
    <property type="evidence" value="ECO:0007669"/>
    <property type="project" value="UniProtKB-KW"/>
</dbReference>
<name>A0A699I4F9_TANCI</name>
<comment type="caution">
    <text evidence="2">The sequence shown here is derived from an EMBL/GenBank/DDBJ whole genome shotgun (WGS) entry which is preliminary data.</text>
</comment>
<organism evidence="2">
    <name type="scientific">Tanacetum cinerariifolium</name>
    <name type="common">Dalmatian daisy</name>
    <name type="synonym">Chrysanthemum cinerariifolium</name>
    <dbReference type="NCBI Taxonomy" id="118510"/>
    <lineage>
        <taxon>Eukaryota</taxon>
        <taxon>Viridiplantae</taxon>
        <taxon>Streptophyta</taxon>
        <taxon>Embryophyta</taxon>
        <taxon>Tracheophyta</taxon>
        <taxon>Spermatophyta</taxon>
        <taxon>Magnoliopsida</taxon>
        <taxon>eudicotyledons</taxon>
        <taxon>Gunneridae</taxon>
        <taxon>Pentapetalae</taxon>
        <taxon>asterids</taxon>
        <taxon>campanulids</taxon>
        <taxon>Asterales</taxon>
        <taxon>Asteraceae</taxon>
        <taxon>Asteroideae</taxon>
        <taxon>Anthemideae</taxon>
        <taxon>Anthemidinae</taxon>
        <taxon>Tanacetum</taxon>
    </lineage>
</organism>
<dbReference type="AlphaFoldDB" id="A0A699I4F9"/>